<dbReference type="Gene3D" id="1.10.10.2520">
    <property type="entry name" value="Cell wall hydrolase SleB, domain 1"/>
    <property type="match status" value="1"/>
</dbReference>
<reference evidence="5" key="1">
    <citation type="submission" date="2015-05" db="EMBL/GenBank/DDBJ databases">
        <authorList>
            <consortium name="Pathogen Informatics"/>
        </authorList>
    </citation>
    <scope>NUCLEOTIDE SEQUENCE [LARGE SCALE GENOMIC DNA]</scope>
    <source>
        <strain evidence="5">M72</strain>
    </source>
</reference>
<dbReference type="InterPro" id="IPR042047">
    <property type="entry name" value="SleB_dom1"/>
</dbReference>
<dbReference type="Gene3D" id="2.30.30.40">
    <property type="entry name" value="SH3 Domains"/>
    <property type="match status" value="2"/>
</dbReference>
<dbReference type="GO" id="GO:0016787">
    <property type="term" value="F:hydrolase activity"/>
    <property type="evidence" value="ECO:0007669"/>
    <property type="project" value="InterPro"/>
</dbReference>
<proteinExistence type="predicted"/>
<keyword evidence="5" id="KW-1185">Reference proteome</keyword>
<dbReference type="PANTHER" id="PTHR34408:SF1">
    <property type="entry name" value="GLYCOSYL HYDROLASE FAMILY 19 DOMAIN-CONTAINING PROTEIN HI_1415"/>
    <property type="match status" value="1"/>
</dbReference>
<sequence>MKASKKVMESVIVSGLALTLAVTAVTGNGVNIAAKDAADTQFVNNGIAGVASAMNEYELESADYLDRYISVEKTNAALVAATADGTVISGNDTKKEETTEKETVSEEEQEWQNKLMAKVDDFLYVREKADSDSEIVGKMYKGDRAVVKEAGDTWTKIESGNVTGYVKNEYCVTGTDALNYAKKHCDTVAKVSIDGLRIRKAPDTDAEVVKTVASGEHMDVNTKAEETDGWIAVKVGSNTCYVSDDYVTVTLDTGKAVTIEEEQAAIKAAEEKKAAEEAKKNVSVSAEKKSSSGQSASSQTTQNASIAASADEETLLAALVQCEAGGTSVQCMTAVGAVVVNRVRSGGFANSIYGVIYQRGQFGPASSGRLEARLASGVSASARQAARAALNGSDPTGGAKYFKLASSGHAGTVVGPIVFY</sequence>
<name>A0A0M6WIX6_9FIRM</name>
<dbReference type="Pfam" id="PF08239">
    <property type="entry name" value="SH3_3"/>
    <property type="match status" value="1"/>
</dbReference>
<dbReference type="EMBL" id="CVRR01000013">
    <property type="protein sequence ID" value="CRL36717.1"/>
    <property type="molecule type" value="Genomic_DNA"/>
</dbReference>
<feature type="chain" id="PRO_5039142752" evidence="2">
    <location>
        <begin position="25"/>
        <end position="420"/>
    </location>
</feature>
<evidence type="ECO:0000313" key="5">
    <source>
        <dbReference type="Proteomes" id="UP000049979"/>
    </source>
</evidence>
<evidence type="ECO:0000256" key="1">
    <source>
        <dbReference type="SAM" id="MobiDB-lite"/>
    </source>
</evidence>
<evidence type="ECO:0000259" key="3">
    <source>
        <dbReference type="PROSITE" id="PS51781"/>
    </source>
</evidence>
<feature type="compositionally biased region" description="Basic and acidic residues" evidence="1">
    <location>
        <begin position="277"/>
        <end position="290"/>
    </location>
</feature>
<dbReference type="SMART" id="SM00287">
    <property type="entry name" value="SH3b"/>
    <property type="match status" value="2"/>
</dbReference>
<organism evidence="4 5">
    <name type="scientific">Roseburia faecis</name>
    <dbReference type="NCBI Taxonomy" id="301302"/>
    <lineage>
        <taxon>Bacteria</taxon>
        <taxon>Bacillati</taxon>
        <taxon>Bacillota</taxon>
        <taxon>Clostridia</taxon>
        <taxon>Lachnospirales</taxon>
        <taxon>Lachnospiraceae</taxon>
        <taxon>Roseburia</taxon>
    </lineage>
</organism>
<dbReference type="PROSITE" id="PS51781">
    <property type="entry name" value="SH3B"/>
    <property type="match status" value="2"/>
</dbReference>
<dbReference type="AlphaFoldDB" id="A0A0M6WIX6"/>
<dbReference type="InterPro" id="IPR052354">
    <property type="entry name" value="Cell_Wall_Dynamics_Protein"/>
</dbReference>
<feature type="domain" description="SH3b" evidence="3">
    <location>
        <begin position="186"/>
        <end position="251"/>
    </location>
</feature>
<feature type="region of interest" description="Disordered" evidence="1">
    <location>
        <begin position="277"/>
        <end position="305"/>
    </location>
</feature>
<dbReference type="PANTHER" id="PTHR34408">
    <property type="entry name" value="FAMILY PROTEIN, PUTATIVE-RELATED"/>
    <property type="match status" value="1"/>
</dbReference>
<feature type="domain" description="SH3b" evidence="3">
    <location>
        <begin position="112"/>
        <end position="175"/>
    </location>
</feature>
<keyword evidence="2" id="KW-0732">Signal</keyword>
<evidence type="ECO:0000313" key="4">
    <source>
        <dbReference type="EMBL" id="CRL36717.1"/>
    </source>
</evidence>
<dbReference type="Proteomes" id="UP000049979">
    <property type="component" value="Unassembled WGS sequence"/>
</dbReference>
<protein>
    <submittedName>
        <fullName evidence="4">Putative spore cortex-lytic enzyme</fullName>
    </submittedName>
</protein>
<feature type="signal peptide" evidence="2">
    <location>
        <begin position="1"/>
        <end position="24"/>
    </location>
</feature>
<dbReference type="OrthoDB" id="9785345at2"/>
<dbReference type="Pfam" id="PF07486">
    <property type="entry name" value="Hydrolase_2"/>
    <property type="match status" value="1"/>
</dbReference>
<dbReference type="InterPro" id="IPR011105">
    <property type="entry name" value="Cell_wall_hydrolase_SleB"/>
</dbReference>
<accession>A0A0M6WIX6</accession>
<dbReference type="RefSeq" id="WP_055067582.1">
    <property type="nucleotide sequence ID" value="NZ_CP173697.1"/>
</dbReference>
<evidence type="ECO:0000256" key="2">
    <source>
        <dbReference type="SAM" id="SignalP"/>
    </source>
</evidence>
<feature type="compositionally biased region" description="Low complexity" evidence="1">
    <location>
        <begin position="291"/>
        <end position="305"/>
    </location>
</feature>
<gene>
    <name evidence="4" type="ORF">M72_26971</name>
</gene>
<dbReference type="STRING" id="301302.ERS852420_00425"/>
<dbReference type="InterPro" id="IPR003646">
    <property type="entry name" value="SH3-like_bac-type"/>
</dbReference>